<comment type="caution">
    <text evidence="1">The sequence shown here is derived from an EMBL/GenBank/DDBJ whole genome shotgun (WGS) entry which is preliminary data.</text>
</comment>
<keyword evidence="2" id="KW-1185">Reference proteome</keyword>
<organism evidence="1 2">
    <name type="scientific">Longibacter salinarum</name>
    <dbReference type="NCBI Taxonomy" id="1850348"/>
    <lineage>
        <taxon>Bacteria</taxon>
        <taxon>Pseudomonadati</taxon>
        <taxon>Rhodothermota</taxon>
        <taxon>Rhodothermia</taxon>
        <taxon>Rhodothermales</taxon>
        <taxon>Salisaetaceae</taxon>
        <taxon>Longibacter</taxon>
    </lineage>
</organism>
<evidence type="ECO:0000313" key="2">
    <source>
        <dbReference type="Proteomes" id="UP000220102"/>
    </source>
</evidence>
<protein>
    <recommendedName>
        <fullName evidence="3">Outer membrane protein beta-barrel domain-containing protein</fullName>
    </recommendedName>
</protein>
<reference evidence="1 2" key="1">
    <citation type="submission" date="2017-10" db="EMBL/GenBank/DDBJ databases">
        <title>Draft genome of Longibacter Salinarum.</title>
        <authorList>
            <person name="Goh K.M."/>
            <person name="Shamsir M.S."/>
            <person name="Lim S.W."/>
        </authorList>
    </citation>
    <scope>NUCLEOTIDE SEQUENCE [LARGE SCALE GENOMIC DNA]</scope>
    <source>
        <strain evidence="1 2">KCTC 52045</strain>
    </source>
</reference>
<evidence type="ECO:0000313" key="1">
    <source>
        <dbReference type="EMBL" id="PEN13969.1"/>
    </source>
</evidence>
<evidence type="ECO:0008006" key="3">
    <source>
        <dbReference type="Google" id="ProtNLM"/>
    </source>
</evidence>
<dbReference type="EMBL" id="PDEQ01000003">
    <property type="protein sequence ID" value="PEN13969.1"/>
    <property type="molecule type" value="Genomic_DNA"/>
</dbReference>
<name>A0A2A8CZ23_9BACT</name>
<dbReference type="Proteomes" id="UP000220102">
    <property type="component" value="Unassembled WGS sequence"/>
</dbReference>
<accession>A0A2A8CZ23</accession>
<sequence>MIPIVLSLIPFRESTSDMLSSFRAVCTRIAVAILLVGIVGVESATAQTEPRFGIGFQMMASSIEDNVGPGIRFRVSAPINRDLSVSVGSAFTGYVFEGQDEATYALDPTASLIVTLPVMGGRGTYFLGGVGAYVPLGETAPEAAPFFHFGFGRVWLLRDTSVFFEIDPALVIGESSSNILFPVRVGVIF</sequence>
<proteinExistence type="predicted"/>
<gene>
    <name evidence="1" type="ORF">CRI94_07910</name>
</gene>
<dbReference type="AlphaFoldDB" id="A0A2A8CZ23"/>